<evidence type="ECO:0000313" key="4">
    <source>
        <dbReference type="Proteomes" id="UP001418222"/>
    </source>
</evidence>
<dbReference type="Pfam" id="PF06376">
    <property type="entry name" value="AGP"/>
    <property type="match status" value="1"/>
</dbReference>
<reference evidence="3 4" key="1">
    <citation type="journal article" date="2022" name="Nat. Plants">
        <title>Genomes of leafy and leafless Platanthera orchids illuminate the evolution of mycoheterotrophy.</title>
        <authorList>
            <person name="Li M.H."/>
            <person name="Liu K.W."/>
            <person name="Li Z."/>
            <person name="Lu H.C."/>
            <person name="Ye Q.L."/>
            <person name="Zhang D."/>
            <person name="Wang J.Y."/>
            <person name="Li Y.F."/>
            <person name="Zhong Z.M."/>
            <person name="Liu X."/>
            <person name="Yu X."/>
            <person name="Liu D.K."/>
            <person name="Tu X.D."/>
            <person name="Liu B."/>
            <person name="Hao Y."/>
            <person name="Liao X.Y."/>
            <person name="Jiang Y.T."/>
            <person name="Sun W.H."/>
            <person name="Chen J."/>
            <person name="Chen Y.Q."/>
            <person name="Ai Y."/>
            <person name="Zhai J.W."/>
            <person name="Wu S.S."/>
            <person name="Zhou Z."/>
            <person name="Hsiao Y.Y."/>
            <person name="Wu W.L."/>
            <person name="Chen Y.Y."/>
            <person name="Lin Y.F."/>
            <person name="Hsu J.L."/>
            <person name="Li C.Y."/>
            <person name="Wang Z.W."/>
            <person name="Zhao X."/>
            <person name="Zhong W.Y."/>
            <person name="Ma X.K."/>
            <person name="Ma L."/>
            <person name="Huang J."/>
            <person name="Chen G.Z."/>
            <person name="Huang M.Z."/>
            <person name="Huang L."/>
            <person name="Peng D.H."/>
            <person name="Luo Y.B."/>
            <person name="Zou S.Q."/>
            <person name="Chen S.P."/>
            <person name="Lan S."/>
            <person name="Tsai W.C."/>
            <person name="Van de Peer Y."/>
            <person name="Liu Z.J."/>
        </authorList>
    </citation>
    <scope>NUCLEOTIDE SEQUENCE [LARGE SCALE GENOMIC DNA]</scope>
    <source>
        <strain evidence="3">Lor287</strain>
    </source>
</reference>
<sequence length="65" mass="6745">MNCIGVCALFFLAILTSGSIQVTDGQYTAQAPAAAPPMSNDGTAIDQGLAYLLMIAALLITYLVH</sequence>
<evidence type="ECO:0000256" key="1">
    <source>
        <dbReference type="SAM" id="Phobius"/>
    </source>
</evidence>
<evidence type="ECO:0000313" key="3">
    <source>
        <dbReference type="EMBL" id="KAK8942701.1"/>
    </source>
</evidence>
<organism evidence="3 4">
    <name type="scientific">Platanthera zijinensis</name>
    <dbReference type="NCBI Taxonomy" id="2320716"/>
    <lineage>
        <taxon>Eukaryota</taxon>
        <taxon>Viridiplantae</taxon>
        <taxon>Streptophyta</taxon>
        <taxon>Embryophyta</taxon>
        <taxon>Tracheophyta</taxon>
        <taxon>Spermatophyta</taxon>
        <taxon>Magnoliopsida</taxon>
        <taxon>Liliopsida</taxon>
        <taxon>Asparagales</taxon>
        <taxon>Orchidaceae</taxon>
        <taxon>Orchidoideae</taxon>
        <taxon>Orchideae</taxon>
        <taxon>Orchidinae</taxon>
        <taxon>Platanthera</taxon>
    </lineage>
</organism>
<comment type="caution">
    <text evidence="3">The sequence shown here is derived from an EMBL/GenBank/DDBJ whole genome shotgun (WGS) entry which is preliminary data.</text>
</comment>
<evidence type="ECO:0000256" key="2">
    <source>
        <dbReference type="SAM" id="SignalP"/>
    </source>
</evidence>
<dbReference type="PANTHER" id="PTHR33374">
    <property type="entry name" value="ARABINOGALACTAN PROTEIN 20"/>
    <property type="match status" value="1"/>
</dbReference>
<protein>
    <submittedName>
        <fullName evidence="3">Arabinogalactan peptide 16</fullName>
    </submittedName>
</protein>
<dbReference type="InterPro" id="IPR009424">
    <property type="entry name" value="AGP16/20/22/41"/>
</dbReference>
<feature type="transmembrane region" description="Helical" evidence="1">
    <location>
        <begin position="49"/>
        <end position="64"/>
    </location>
</feature>
<feature type="chain" id="PRO_5042821612" evidence="2">
    <location>
        <begin position="19"/>
        <end position="65"/>
    </location>
</feature>
<keyword evidence="1" id="KW-0472">Membrane</keyword>
<dbReference type="EMBL" id="JBBWWQ010000007">
    <property type="protein sequence ID" value="KAK8942701.1"/>
    <property type="molecule type" value="Genomic_DNA"/>
</dbReference>
<keyword evidence="1" id="KW-0812">Transmembrane</keyword>
<accession>A0AAP0BKL9</accession>
<proteinExistence type="predicted"/>
<keyword evidence="2" id="KW-0732">Signal</keyword>
<keyword evidence="1" id="KW-1133">Transmembrane helix</keyword>
<dbReference type="AlphaFoldDB" id="A0AAP0BKL9"/>
<gene>
    <name evidence="3" type="primary">AGP16</name>
    <name evidence="3" type="ORF">KSP39_PZI009667</name>
</gene>
<name>A0AAP0BKL9_9ASPA</name>
<keyword evidence="4" id="KW-1185">Reference proteome</keyword>
<feature type="signal peptide" evidence="2">
    <location>
        <begin position="1"/>
        <end position="18"/>
    </location>
</feature>
<dbReference type="Proteomes" id="UP001418222">
    <property type="component" value="Unassembled WGS sequence"/>
</dbReference>